<dbReference type="Pfam" id="PF12819">
    <property type="entry name" value="Malectin_like"/>
    <property type="match status" value="2"/>
</dbReference>
<dbReference type="FunFam" id="2.60.120.430:FF:000007">
    <property type="entry name" value="FERONIA receptor-like kinase"/>
    <property type="match status" value="2"/>
</dbReference>
<keyword evidence="10 14" id="KW-0472">Membrane</keyword>
<keyword evidence="11" id="KW-0325">Glycoprotein</keyword>
<keyword evidence="4 14" id="KW-0812">Transmembrane</keyword>
<evidence type="ECO:0000256" key="10">
    <source>
        <dbReference type="ARBA" id="ARBA00023136"/>
    </source>
</evidence>
<organism evidence="17 18">
    <name type="scientific">Citrus unshiu</name>
    <name type="common">Satsuma mandarin</name>
    <name type="synonym">Citrus nobilis var. unshiu</name>
    <dbReference type="NCBI Taxonomy" id="55188"/>
    <lineage>
        <taxon>Eukaryota</taxon>
        <taxon>Viridiplantae</taxon>
        <taxon>Streptophyta</taxon>
        <taxon>Embryophyta</taxon>
        <taxon>Tracheophyta</taxon>
        <taxon>Spermatophyta</taxon>
        <taxon>Magnoliopsida</taxon>
        <taxon>eudicotyledons</taxon>
        <taxon>Gunneridae</taxon>
        <taxon>Pentapetalae</taxon>
        <taxon>rosids</taxon>
        <taxon>malvids</taxon>
        <taxon>Sapindales</taxon>
        <taxon>Rutaceae</taxon>
        <taxon>Aurantioideae</taxon>
        <taxon>Citrus</taxon>
    </lineage>
</organism>
<dbReference type="Gene3D" id="1.10.510.10">
    <property type="entry name" value="Transferase(Phosphotransferase) domain 1"/>
    <property type="match status" value="1"/>
</dbReference>
<dbReference type="InterPro" id="IPR045272">
    <property type="entry name" value="ANXUR1/2-like"/>
</dbReference>
<evidence type="ECO:0000256" key="13">
    <source>
        <dbReference type="SAM" id="MobiDB-lite"/>
    </source>
</evidence>
<evidence type="ECO:0000259" key="16">
    <source>
        <dbReference type="PROSITE" id="PS50011"/>
    </source>
</evidence>
<keyword evidence="5 15" id="KW-0732">Signal</keyword>
<keyword evidence="8 12" id="KW-0067">ATP-binding</keyword>
<dbReference type="InterPro" id="IPR000719">
    <property type="entry name" value="Prot_kinase_dom"/>
</dbReference>
<evidence type="ECO:0000256" key="5">
    <source>
        <dbReference type="ARBA" id="ARBA00022729"/>
    </source>
</evidence>
<dbReference type="Gene3D" id="3.30.200.20">
    <property type="entry name" value="Phosphorylase Kinase, domain 1"/>
    <property type="match status" value="2"/>
</dbReference>
<feature type="binding site" evidence="12">
    <location>
        <position position="556"/>
    </location>
    <ligand>
        <name>ATP</name>
        <dbReference type="ChEBI" id="CHEBI:30616"/>
    </ligand>
</feature>
<dbReference type="InterPro" id="IPR024788">
    <property type="entry name" value="Malectin-like_Carb-bd_dom"/>
</dbReference>
<dbReference type="Pfam" id="PF07714">
    <property type="entry name" value="PK_Tyr_Ser-Thr"/>
    <property type="match status" value="3"/>
</dbReference>
<dbReference type="PROSITE" id="PS00107">
    <property type="entry name" value="PROTEIN_KINASE_ATP"/>
    <property type="match status" value="2"/>
</dbReference>
<dbReference type="GO" id="GO:0016020">
    <property type="term" value="C:membrane"/>
    <property type="evidence" value="ECO:0007669"/>
    <property type="project" value="UniProtKB-SubCell"/>
</dbReference>
<evidence type="ECO:0000256" key="4">
    <source>
        <dbReference type="ARBA" id="ARBA00022692"/>
    </source>
</evidence>
<comment type="caution">
    <text evidence="17">The sequence shown here is derived from an EMBL/GenBank/DDBJ whole genome shotgun (WGS) entry which is preliminary data.</text>
</comment>
<evidence type="ECO:0000256" key="7">
    <source>
        <dbReference type="ARBA" id="ARBA00022777"/>
    </source>
</evidence>
<keyword evidence="18" id="KW-1185">Reference proteome</keyword>
<feature type="domain" description="Protein kinase" evidence="16">
    <location>
        <begin position="527"/>
        <end position="1162"/>
    </location>
</feature>
<evidence type="ECO:0000256" key="11">
    <source>
        <dbReference type="ARBA" id="ARBA00023180"/>
    </source>
</evidence>
<evidence type="ECO:0000256" key="6">
    <source>
        <dbReference type="ARBA" id="ARBA00022741"/>
    </source>
</evidence>
<sequence>METYRKIFHFFFFFFSCHHLAVVVTGDSNYPLAESNIFLACGWLGNTGPPGQTWVGDVNSQYSPHEDASAPKSTIVTENKQVPYSKSRVSHSQFTYIFNVTAGQKFIRLHFYPSPKPGFNTSAAFFSVKAASFTLLRNFSASLAAYGNDRSPFFKEFCINIEDDQRLLNITFTPSPDYNDSYAFINGIEIVSMPLNFYYTAADDPGGGFRFVGQDNPYSILNINALATLYRINVGGKQISPSDDTGGMYRTWEMDDPYLTDARPSALPVNQSIHLTWIRNYSAPDLVYKTARTMGQDREINEKYNLTWEFEVDSGFTYFLRLHFCEFQIEVTEEGNRVFQIFIANLTAEVQADVIAWTGANGVAVYRDYAVTIGPKPNEENIKQNLSIQLHPAPRWRTKYSDAILNGLEIFKVDNTGNLAGPNPEPRTIPPNLDASPTIEPTKKNNVTGMVAGVISGFGVLSLLLLLIFWRGRKVKDSGSGTGTSLLGTFISSKTIKATKSSRGSFLPSDLCTQFSLSEIQAATNNFDNELVIGVGGFGNVYKGFINGSTTPVAIKRLEPESQQGALEFQTEIGMLSQLRHLHLVPLIGFCNDDREMILVYDFMARGTLRDHLYHSDNDPGRGFRFVGQDNPDSILNRNALANLYRINVGGQQISPSDDIRGMYRTWDMDDQYLIDARPSALPVNGSIQLSWVRNYSAPDVVYTTARTMGQDREVNEKYNLTWEFEVDSGFTYFLRLHFCEFQIEVTEEGNRVFQIFIANLTAEFQADVIAWSGANGVPVYRDYAVMIGSKPNEENMKQNLSIQLHPAPRWRTKYSDAILNGLEIFKVDNNGNLAGPNPERRTIPPNLDVSPTTKSNKKSNVIGIVAGVISGFGVLSLLLLLIFWRGRKVKDSGSGTGTSLLGTFFSSKTIKATKSSRGSFLPSDLCTQFSLSEIQAATNNFDNDLVIGVGGFGNVYKGFINGSTTPVAIKRLEPESQQGALEFQTEIGMLSQLRHLHLVSLIGYCNDGREMILTTNILLDEKWVAKVSDFGLSKFGSTSVSKTHVSTVVKGSVGYLDPEYYRLQQLTEKSDVYSFGVVLFEVLCARPPILRTADKKQVSLAVWAQQCYQNGTIDQIVDPFLKGKIKPECLNKFAEVAMSCLIDEGIRRPSMSDVVWGLEFALQLQESSIAIAKEIDENEEEEKILDNYETDGSGSVFSSVGNHVLSDSKTISAVTISTTTATDDQSLSTGSSDKYTGAVFSEILNPKGR</sequence>
<dbReference type="PANTHER" id="PTHR34590:SF17">
    <property type="match status" value="1"/>
</dbReference>
<dbReference type="GO" id="GO:0004714">
    <property type="term" value="F:transmembrane receptor protein tyrosine kinase activity"/>
    <property type="evidence" value="ECO:0007669"/>
    <property type="project" value="InterPro"/>
</dbReference>
<dbReference type="Proteomes" id="UP000236630">
    <property type="component" value="Unassembled WGS sequence"/>
</dbReference>
<dbReference type="GO" id="GO:0004674">
    <property type="term" value="F:protein serine/threonine kinase activity"/>
    <property type="evidence" value="ECO:0007669"/>
    <property type="project" value="UniProtKB-KW"/>
</dbReference>
<keyword evidence="3" id="KW-0808">Transferase</keyword>
<evidence type="ECO:0000313" key="17">
    <source>
        <dbReference type="EMBL" id="GAY65811.1"/>
    </source>
</evidence>
<protein>
    <recommendedName>
        <fullName evidence="16">Protein kinase domain-containing protein</fullName>
    </recommendedName>
</protein>
<dbReference type="Gene3D" id="2.60.120.430">
    <property type="entry name" value="Galactose-binding lectin"/>
    <property type="match status" value="3"/>
</dbReference>
<dbReference type="STRING" id="55188.A0A2H5QMG4"/>
<evidence type="ECO:0000313" key="18">
    <source>
        <dbReference type="Proteomes" id="UP000236630"/>
    </source>
</evidence>
<accession>A0A2H5QMG4</accession>
<dbReference type="PROSITE" id="PS51257">
    <property type="entry name" value="PROKAR_LIPOPROTEIN"/>
    <property type="match status" value="1"/>
</dbReference>
<dbReference type="InterPro" id="IPR011009">
    <property type="entry name" value="Kinase-like_dom_sf"/>
</dbReference>
<proteinExistence type="predicted"/>
<dbReference type="GO" id="GO:0005524">
    <property type="term" value="F:ATP binding"/>
    <property type="evidence" value="ECO:0007669"/>
    <property type="project" value="UniProtKB-UniRule"/>
</dbReference>
<feature type="transmembrane region" description="Helical" evidence="14">
    <location>
        <begin position="862"/>
        <end position="885"/>
    </location>
</feature>
<feature type="binding site" evidence="12">
    <location>
        <position position="971"/>
    </location>
    <ligand>
        <name>ATP</name>
        <dbReference type="ChEBI" id="CHEBI:30616"/>
    </ligand>
</feature>
<keyword evidence="9 14" id="KW-1133">Transmembrane helix</keyword>
<feature type="region of interest" description="Disordered" evidence="13">
    <location>
        <begin position="836"/>
        <end position="855"/>
    </location>
</feature>
<name>A0A2H5QMG4_CITUN</name>
<feature type="chain" id="PRO_5014177346" description="Protein kinase domain-containing protein" evidence="15">
    <location>
        <begin position="27"/>
        <end position="1250"/>
    </location>
</feature>
<evidence type="ECO:0000256" key="15">
    <source>
        <dbReference type="SAM" id="SignalP"/>
    </source>
</evidence>
<comment type="subcellular location">
    <subcellularLocation>
        <location evidence="1">Membrane</location>
        <topology evidence="1">Single-pass type I membrane protein</topology>
    </subcellularLocation>
</comment>
<keyword evidence="6 12" id="KW-0547">Nucleotide-binding</keyword>
<dbReference type="PROSITE" id="PS50011">
    <property type="entry name" value="PROTEIN_KINASE_DOM"/>
    <property type="match status" value="1"/>
</dbReference>
<gene>
    <name evidence="17" type="ORF">CUMW_243930</name>
</gene>
<dbReference type="FunFam" id="2.60.120.430:FF:000003">
    <property type="entry name" value="FERONIA receptor-like kinase"/>
    <property type="match status" value="1"/>
</dbReference>
<evidence type="ECO:0000256" key="9">
    <source>
        <dbReference type="ARBA" id="ARBA00022989"/>
    </source>
</evidence>
<dbReference type="InterPro" id="IPR001245">
    <property type="entry name" value="Ser-Thr/Tyr_kinase_cat_dom"/>
</dbReference>
<evidence type="ECO:0000256" key="12">
    <source>
        <dbReference type="PROSITE-ProRule" id="PRU10141"/>
    </source>
</evidence>
<reference evidence="17 18" key="1">
    <citation type="journal article" date="2017" name="Front. Genet.">
        <title>Draft sequencing of the heterozygous diploid genome of Satsuma (Citrus unshiu Marc.) using a hybrid assembly approach.</title>
        <authorList>
            <person name="Shimizu T."/>
            <person name="Tanizawa Y."/>
            <person name="Mochizuki T."/>
            <person name="Nagasaki H."/>
            <person name="Yoshioka T."/>
            <person name="Toyoda A."/>
            <person name="Fujiyama A."/>
            <person name="Kaminuma E."/>
            <person name="Nakamura Y."/>
        </authorList>
    </citation>
    <scope>NUCLEOTIDE SEQUENCE [LARGE SCALE GENOMIC DNA]</scope>
    <source>
        <strain evidence="18">cv. Miyagawa wase</strain>
    </source>
</reference>
<evidence type="ECO:0000256" key="14">
    <source>
        <dbReference type="SAM" id="Phobius"/>
    </source>
</evidence>
<evidence type="ECO:0000256" key="1">
    <source>
        <dbReference type="ARBA" id="ARBA00004479"/>
    </source>
</evidence>
<dbReference type="SUPFAM" id="SSF56112">
    <property type="entry name" value="Protein kinase-like (PK-like)"/>
    <property type="match status" value="2"/>
</dbReference>
<dbReference type="FunFam" id="3.30.200.20:FF:000039">
    <property type="entry name" value="receptor-like protein kinase FERONIA"/>
    <property type="match status" value="2"/>
</dbReference>
<evidence type="ECO:0000256" key="3">
    <source>
        <dbReference type="ARBA" id="ARBA00022679"/>
    </source>
</evidence>
<dbReference type="PANTHER" id="PTHR34590">
    <property type="entry name" value="OS03G0124300 PROTEIN-RELATED"/>
    <property type="match status" value="1"/>
</dbReference>
<dbReference type="EMBL" id="BDQV01000517">
    <property type="protein sequence ID" value="GAY65811.1"/>
    <property type="molecule type" value="Genomic_DNA"/>
</dbReference>
<evidence type="ECO:0000256" key="8">
    <source>
        <dbReference type="ARBA" id="ARBA00022840"/>
    </source>
</evidence>
<keyword evidence="2" id="KW-0723">Serine/threonine-protein kinase</keyword>
<keyword evidence="7" id="KW-0418">Kinase</keyword>
<evidence type="ECO:0000256" key="2">
    <source>
        <dbReference type="ARBA" id="ARBA00022527"/>
    </source>
</evidence>
<dbReference type="InterPro" id="IPR017441">
    <property type="entry name" value="Protein_kinase_ATP_BS"/>
</dbReference>
<feature type="transmembrane region" description="Helical" evidence="14">
    <location>
        <begin position="447"/>
        <end position="470"/>
    </location>
</feature>
<dbReference type="AlphaFoldDB" id="A0A2H5QMG4"/>
<feature type="signal peptide" evidence="15">
    <location>
        <begin position="1"/>
        <end position="26"/>
    </location>
</feature>